<dbReference type="Pfam" id="PF02368">
    <property type="entry name" value="Big_2"/>
    <property type="match status" value="1"/>
</dbReference>
<keyword evidence="5" id="KW-1185">Reference proteome</keyword>
<organism evidence="4 5">
    <name type="scientific">Anaerocolumna aminovalerica</name>
    <dbReference type="NCBI Taxonomy" id="1527"/>
    <lineage>
        <taxon>Bacteria</taxon>
        <taxon>Bacillati</taxon>
        <taxon>Bacillota</taxon>
        <taxon>Clostridia</taxon>
        <taxon>Lachnospirales</taxon>
        <taxon>Lachnospiraceae</taxon>
        <taxon>Anaerocolumna</taxon>
    </lineage>
</organism>
<dbReference type="STRING" id="1527.SAMN04489757_11921"/>
<proteinExistence type="predicted"/>
<evidence type="ECO:0000313" key="5">
    <source>
        <dbReference type="Proteomes" id="UP000198806"/>
    </source>
</evidence>
<evidence type="ECO:0000256" key="1">
    <source>
        <dbReference type="SAM" id="Coils"/>
    </source>
</evidence>
<reference evidence="4 5" key="1">
    <citation type="submission" date="2016-10" db="EMBL/GenBank/DDBJ databases">
        <authorList>
            <person name="de Groot N.N."/>
        </authorList>
    </citation>
    <scope>NUCLEOTIDE SEQUENCE [LARGE SCALE GENOMIC DNA]</scope>
    <source>
        <strain evidence="4 5">DSM 1283</strain>
    </source>
</reference>
<dbReference type="InterPro" id="IPR008964">
    <property type="entry name" value="Invasin/intimin_cell_adhesion"/>
</dbReference>
<dbReference type="InterPro" id="IPR007110">
    <property type="entry name" value="Ig-like_dom"/>
</dbReference>
<dbReference type="InterPro" id="IPR036179">
    <property type="entry name" value="Ig-like_dom_sf"/>
</dbReference>
<dbReference type="SMART" id="SM00409">
    <property type="entry name" value="IG"/>
    <property type="match status" value="2"/>
</dbReference>
<evidence type="ECO:0000256" key="2">
    <source>
        <dbReference type="SAM" id="MobiDB-lite"/>
    </source>
</evidence>
<dbReference type="SUPFAM" id="SSF49373">
    <property type="entry name" value="Invasin/intimin cell-adhesion fragments"/>
    <property type="match status" value="2"/>
</dbReference>
<feature type="coiled-coil region" evidence="1">
    <location>
        <begin position="965"/>
        <end position="1179"/>
    </location>
</feature>
<dbReference type="Gene3D" id="1.20.5.1160">
    <property type="entry name" value="Vasodilator-stimulated phosphoprotein"/>
    <property type="match status" value="1"/>
</dbReference>
<name>A0A1I5GEM0_9FIRM</name>
<dbReference type="SMART" id="SM00635">
    <property type="entry name" value="BID_2"/>
    <property type="match status" value="2"/>
</dbReference>
<dbReference type="Gene3D" id="1.10.287.1490">
    <property type="match status" value="1"/>
</dbReference>
<dbReference type="PANTHER" id="PTHR23159:SF31">
    <property type="entry name" value="CENTROSOME-ASSOCIATED PROTEIN CEP250 ISOFORM X1"/>
    <property type="match status" value="1"/>
</dbReference>
<dbReference type="Proteomes" id="UP000198806">
    <property type="component" value="Unassembled WGS sequence"/>
</dbReference>
<dbReference type="OrthoDB" id="28713at2"/>
<dbReference type="EMBL" id="FOWD01000019">
    <property type="protein sequence ID" value="SFO34400.1"/>
    <property type="molecule type" value="Genomic_DNA"/>
</dbReference>
<dbReference type="Gene3D" id="2.60.40.1080">
    <property type="match status" value="2"/>
</dbReference>
<sequence>MKLKANIHKILSIILILSLILPAMPAVKVEAADILEGPEAVSGSAIKGVTAKSLGGAVVTGAEGKQYTLNHEYIKQLNINTGNISINDTSYTQVNGNSEAWDASTDAYVIKGQGASTNTISITSSSTPITVYLVDLIWSGYIEIRGNVNLIIVGDVSVNNEVTTVQVTGANINISGLDGFDTLSCNAIYNTNKIKTGGYTFNQVYIKNIIVNTQNGLGIGGSGNVTIEDSTVNVIGDTDIKDNTVKDINIFNSKASKLNIHFNNNVISNLNIANSKIYDLGLVYQRGSASYFKDKYLNISNSYVNGMTFRLAEGNDGDIRKLDVCLENSHVVNVKSIGAYFGGAKGMYMARFTATNSTFIAPLNKESYALSFTSTVNYINHSSVGNIHGNYNIGGTPVDNNTSDIYLKKIRFRNFVNTYILTTFEDGTVSKLLTDDNGYLYLYVPYGSTKLSFQVTDETGSANYGNYEVEYDSVSGDDTVNSYEPVATKEPTDIATPYTDSEIQYSYDKSNWNNATTDAAGYFKAVIPDDANTIYIKLLDKTKYAVIIDGVVGSFYDEDPIITDQSNWELIFVKGKQGTIYVTAKPFTQGNSLNHQWYKNGEILTGKTSPVLNIPMVQDSDAGTYTCIIAEKDGNSIMSNPITVTVESGQLEKEKELAILSQSAGKILIKGYSTELYVNARASLSTRELTFKWYKDGAELIGETQSRVVLNSVDLDDSGSYICRVYEGTAYIDSDPIMVMVENNPLEDDITNLNNLVNDLTRQVRVLTEQLNTANGDKIELQNTIDGLYNQITNYQNQITELQSNIIDLEQELKQANGNNEILILTIQELNNQINLLNQQIVSLQSDLEDANSEKSVLQITIIDLNYEIINLNSQVSLLEEKLSACQEENTQLLIQITDLQNTIFGLENNITDLEKGIEALNDSNRVLQEQLDIAKNSITTLNSFLFLIKSELGVVDDDEIIPAIKQLKAQLLQEEGNNILLRQQVKELDKELITARENNSVLVEKLQELVKLVGSKDEDGIKEKINELQVTLLESEVTITKLQKEKNDLLTRLHETENLNKELQQRIDELLIISGEDGAELKKQILDITSQINKMMESNNNLQNSIKNLNSKISELNAEKSTLESKIVRLETLLDTANSTIDELREQLADLAAGKTILENENTALKKEIERLKQLLANNSSSGGNSNSGSGSNSGGSSNSGSNSEGSSNSGSGISRSESSCVNSSSSKKEKELQNKLDEAFKELENVKNELEDLKKIKDDAAAEKGSDETSSGKTGIKIPENAVIVLPKEEVKEPVIKEYADNLIAQDKIVAQEGWEIAPALEDEWTKEINLIQVIGTSNTENDIIDFNFYARKEEKPEQVYNYSVMAKKPSAIPNFTMEKVIYLGNNFKLNVTNVTENTKVVYKTLDDSIAAVNSKGIITPKKSGRTTIIGTVYKKGVPYRFTIKVTVKDQERVTSNLKEQTIQTASSEPVLVVYKLVYKDSTIKVNINGYADEAVISYISSDSTIATVNQEGMITGIKKGKATITATIVQNNKIYNYILIVRVDDGTADTTVSDYLIL</sequence>
<evidence type="ECO:0000259" key="3">
    <source>
        <dbReference type="PROSITE" id="PS50835"/>
    </source>
</evidence>
<feature type="domain" description="Ig-like" evidence="3">
    <location>
        <begin position="560"/>
        <end position="645"/>
    </location>
</feature>
<feature type="compositionally biased region" description="Low complexity" evidence="2">
    <location>
        <begin position="1179"/>
        <end position="1227"/>
    </location>
</feature>
<dbReference type="SUPFAM" id="SSF48726">
    <property type="entry name" value="Immunoglobulin"/>
    <property type="match status" value="2"/>
</dbReference>
<feature type="coiled-coil region" evidence="1">
    <location>
        <begin position="743"/>
        <end position="938"/>
    </location>
</feature>
<dbReference type="InterPro" id="IPR003599">
    <property type="entry name" value="Ig_sub"/>
</dbReference>
<keyword evidence="1" id="KW-0175">Coiled coil</keyword>
<accession>A0A1I5GEM0</accession>
<gene>
    <name evidence="4" type="ORF">SAMN04489757_11921</name>
</gene>
<dbReference type="PANTHER" id="PTHR23159">
    <property type="entry name" value="CENTROSOMAL PROTEIN 2"/>
    <property type="match status" value="1"/>
</dbReference>
<dbReference type="PROSITE" id="PS50835">
    <property type="entry name" value="IG_LIKE"/>
    <property type="match status" value="2"/>
</dbReference>
<dbReference type="InterPro" id="IPR013783">
    <property type="entry name" value="Ig-like_fold"/>
</dbReference>
<dbReference type="InterPro" id="IPR003343">
    <property type="entry name" value="Big_2"/>
</dbReference>
<feature type="region of interest" description="Disordered" evidence="2">
    <location>
        <begin position="1179"/>
        <end position="1231"/>
    </location>
</feature>
<evidence type="ECO:0000313" key="4">
    <source>
        <dbReference type="EMBL" id="SFO34400.1"/>
    </source>
</evidence>
<feature type="domain" description="Ig-like" evidence="3">
    <location>
        <begin position="655"/>
        <end position="733"/>
    </location>
</feature>
<protein>
    <submittedName>
        <fullName evidence="4">Immunoglobulin domain-containing protein</fullName>
    </submittedName>
</protein>
<dbReference type="RefSeq" id="WP_091687055.1">
    <property type="nucleotide sequence ID" value="NZ_BAABFM010000069.1"/>
</dbReference>
<dbReference type="Gene3D" id="2.60.40.10">
    <property type="entry name" value="Immunoglobulins"/>
    <property type="match status" value="2"/>
</dbReference>